<protein>
    <submittedName>
        <fullName evidence="4">Carbohydrate binding domain X2</fullName>
    </submittedName>
</protein>
<keyword evidence="2" id="KW-0812">Transmembrane</keyword>
<evidence type="ECO:0000256" key="2">
    <source>
        <dbReference type="SAM" id="Phobius"/>
    </source>
</evidence>
<dbReference type="AlphaFoldDB" id="A0A1M5T256"/>
<name>A0A1M5T256_9CLOT</name>
<dbReference type="RefSeq" id="WP_073337489.1">
    <property type="nucleotide sequence ID" value="NZ_FQXM01000005.1"/>
</dbReference>
<feature type="domain" description="Cohesin" evidence="3">
    <location>
        <begin position="40"/>
        <end position="164"/>
    </location>
</feature>
<evidence type="ECO:0000313" key="4">
    <source>
        <dbReference type="EMBL" id="SHH44805.1"/>
    </source>
</evidence>
<dbReference type="Gene3D" id="2.60.40.680">
    <property type="match status" value="1"/>
</dbReference>
<dbReference type="InterPro" id="IPR002102">
    <property type="entry name" value="Cohesin_dom"/>
</dbReference>
<evidence type="ECO:0000256" key="1">
    <source>
        <dbReference type="SAM" id="MobiDB-lite"/>
    </source>
</evidence>
<reference evidence="4 5" key="1">
    <citation type="submission" date="2016-11" db="EMBL/GenBank/DDBJ databases">
        <authorList>
            <person name="Jaros S."/>
            <person name="Januszkiewicz K."/>
            <person name="Wedrychowicz H."/>
        </authorList>
    </citation>
    <scope>NUCLEOTIDE SEQUENCE [LARGE SCALE GENOMIC DNA]</scope>
    <source>
        <strain evidence="4 5">DSM 8605</strain>
    </source>
</reference>
<feature type="compositionally biased region" description="Polar residues" evidence="1">
    <location>
        <begin position="309"/>
        <end position="326"/>
    </location>
</feature>
<dbReference type="Pfam" id="PF00963">
    <property type="entry name" value="Cohesin"/>
    <property type="match status" value="1"/>
</dbReference>
<dbReference type="Gene3D" id="2.60.40.10">
    <property type="entry name" value="Immunoglobulins"/>
    <property type="match status" value="1"/>
</dbReference>
<keyword evidence="2" id="KW-1133">Transmembrane helix</keyword>
<dbReference type="EMBL" id="FQXM01000005">
    <property type="protein sequence ID" value="SHH44805.1"/>
    <property type="molecule type" value="Genomic_DNA"/>
</dbReference>
<feature type="region of interest" description="Disordered" evidence="1">
    <location>
        <begin position="260"/>
        <end position="326"/>
    </location>
</feature>
<dbReference type="GO" id="GO:0030246">
    <property type="term" value="F:carbohydrate binding"/>
    <property type="evidence" value="ECO:0007669"/>
    <property type="project" value="InterPro"/>
</dbReference>
<dbReference type="GO" id="GO:0000272">
    <property type="term" value="P:polysaccharide catabolic process"/>
    <property type="evidence" value="ECO:0007669"/>
    <property type="project" value="InterPro"/>
</dbReference>
<organism evidence="4 5">
    <name type="scientific">Clostridium grantii DSM 8605</name>
    <dbReference type="NCBI Taxonomy" id="1121316"/>
    <lineage>
        <taxon>Bacteria</taxon>
        <taxon>Bacillati</taxon>
        <taxon>Bacillota</taxon>
        <taxon>Clostridia</taxon>
        <taxon>Eubacteriales</taxon>
        <taxon>Clostridiaceae</taxon>
        <taxon>Clostridium</taxon>
    </lineage>
</organism>
<evidence type="ECO:0000259" key="3">
    <source>
        <dbReference type="Pfam" id="PF00963"/>
    </source>
</evidence>
<gene>
    <name evidence="4" type="ORF">SAMN02745207_01161</name>
</gene>
<dbReference type="InterPro" id="IPR008965">
    <property type="entry name" value="CBM2/CBM3_carb-bd_dom_sf"/>
</dbReference>
<dbReference type="InterPro" id="IPR013783">
    <property type="entry name" value="Ig-like_fold"/>
</dbReference>
<dbReference type="Proteomes" id="UP000184447">
    <property type="component" value="Unassembled WGS sequence"/>
</dbReference>
<proteinExistence type="predicted"/>
<keyword evidence="2" id="KW-0472">Membrane</keyword>
<dbReference type="STRING" id="1121316.SAMN02745207_01161"/>
<accession>A0A1M5T256</accession>
<dbReference type="SUPFAM" id="SSF49384">
    <property type="entry name" value="Carbohydrate-binding domain"/>
    <property type="match status" value="1"/>
</dbReference>
<dbReference type="OrthoDB" id="7820733at2"/>
<feature type="transmembrane region" description="Helical" evidence="2">
    <location>
        <begin position="470"/>
        <end position="491"/>
    </location>
</feature>
<keyword evidence="5" id="KW-1185">Reference proteome</keyword>
<dbReference type="InterPro" id="IPR014756">
    <property type="entry name" value="Ig_E-set"/>
</dbReference>
<evidence type="ECO:0000313" key="5">
    <source>
        <dbReference type="Proteomes" id="UP000184447"/>
    </source>
</evidence>
<dbReference type="SUPFAM" id="SSF81296">
    <property type="entry name" value="E set domains"/>
    <property type="match status" value="1"/>
</dbReference>
<sequence>MRKSIQNLLAIVLLICVLLTATPGILVNAVSTPDITATIVEAVPGSSVSVVISLNNNPGIWGLGLNVGYDHDALTLNSYTVGSIFTEGEVIPVESLDKKDYFFVAARDSLDNTTNTGKLVTLNFTIANEAAYNDYAISLQLSNENTINNKVEEVALNCSNGKISVIKCIHESSKWVTVELPTCEKNGSENLVCDSGNEVLDTRIIAALGHSFTKKVVSLATKRSDATYTDKATYFYTCQLCGEISNTLYFEDGDVLKSSDTDGGNVKPEPETPIEIPVITGNTDEPEVINGNTDEPAVITGSTDEPAVTTGSTKEPAVTTGSANKPSVTIASTKEPAVTTDSKNEVTVTTEDNKQEYRIIKGENSEWKTGSEMGLSITADGDSAKFSGIEVDDVLVDANHYTLEPGDTVVTLNPEYLGNLSEGKHTLTVVYPDGEASTKFTITKEETTPKTVDDSKSVDDSKTVDDSKKFPWVSSISIVIISAAVISFIYLKRKKAK</sequence>